<organism evidence="11 12">
    <name type="scientific">Edaphochlamys debaryana</name>
    <dbReference type="NCBI Taxonomy" id="47281"/>
    <lineage>
        <taxon>Eukaryota</taxon>
        <taxon>Viridiplantae</taxon>
        <taxon>Chlorophyta</taxon>
        <taxon>core chlorophytes</taxon>
        <taxon>Chlorophyceae</taxon>
        <taxon>CS clade</taxon>
        <taxon>Chlamydomonadales</taxon>
        <taxon>Chlamydomonadales incertae sedis</taxon>
        <taxon>Edaphochlamys</taxon>
    </lineage>
</organism>
<dbReference type="Pfam" id="PF03810">
    <property type="entry name" value="IBN_N"/>
    <property type="match status" value="1"/>
</dbReference>
<evidence type="ECO:0000313" key="12">
    <source>
        <dbReference type="Proteomes" id="UP000612055"/>
    </source>
</evidence>
<feature type="compositionally biased region" description="Acidic residues" evidence="9">
    <location>
        <begin position="622"/>
        <end position="641"/>
    </location>
</feature>
<dbReference type="PANTHER" id="PTHR10527">
    <property type="entry name" value="IMPORTIN BETA"/>
    <property type="match status" value="1"/>
</dbReference>
<evidence type="ECO:0000256" key="5">
    <source>
        <dbReference type="ARBA" id="ARBA00022737"/>
    </source>
</evidence>
<dbReference type="Gene3D" id="1.25.10.10">
    <property type="entry name" value="Leucine-rich Repeat Variant"/>
    <property type="match status" value="1"/>
</dbReference>
<dbReference type="GO" id="GO:0031267">
    <property type="term" value="F:small GTPase binding"/>
    <property type="evidence" value="ECO:0007669"/>
    <property type="project" value="InterPro"/>
</dbReference>
<gene>
    <name evidence="11" type="ORF">HYH03_009587</name>
</gene>
<dbReference type="GO" id="GO:0005737">
    <property type="term" value="C:cytoplasm"/>
    <property type="evidence" value="ECO:0007669"/>
    <property type="project" value="UniProtKB-SubCell"/>
</dbReference>
<dbReference type="SMART" id="SM00913">
    <property type="entry name" value="IBN_N"/>
    <property type="match status" value="1"/>
</dbReference>
<evidence type="ECO:0000256" key="2">
    <source>
        <dbReference type="ARBA" id="ARBA00004496"/>
    </source>
</evidence>
<keyword evidence="3" id="KW-0813">Transport</keyword>
<reference evidence="11" key="1">
    <citation type="journal article" date="2020" name="bioRxiv">
        <title>Comparative genomics of Chlamydomonas.</title>
        <authorList>
            <person name="Craig R.J."/>
            <person name="Hasan A.R."/>
            <person name="Ness R.W."/>
            <person name="Keightley P.D."/>
        </authorList>
    </citation>
    <scope>NUCLEOTIDE SEQUENCE</scope>
    <source>
        <strain evidence="11">CCAP 11/70</strain>
    </source>
</reference>
<feature type="compositionally biased region" description="Acidic residues" evidence="9">
    <location>
        <begin position="806"/>
        <end position="824"/>
    </location>
</feature>
<evidence type="ECO:0000256" key="8">
    <source>
        <dbReference type="PROSITE-ProRule" id="PRU00103"/>
    </source>
</evidence>
<feature type="repeat" description="HEAT" evidence="8">
    <location>
        <begin position="393"/>
        <end position="431"/>
    </location>
</feature>
<keyword evidence="12" id="KW-1185">Reference proteome</keyword>
<dbReference type="Pfam" id="PF10274">
    <property type="entry name" value="ParcG"/>
    <property type="match status" value="1"/>
</dbReference>
<dbReference type="OrthoDB" id="7862313at2759"/>
<feature type="domain" description="Importin N-terminal" evidence="10">
    <location>
        <begin position="28"/>
        <end position="94"/>
    </location>
</feature>
<protein>
    <recommendedName>
        <fullName evidence="10">Importin N-terminal domain-containing protein</fullName>
    </recommendedName>
</protein>
<name>A0A835XXL9_9CHLO</name>
<dbReference type="InterPro" id="IPR021133">
    <property type="entry name" value="HEAT_type_2"/>
</dbReference>
<dbReference type="AlphaFoldDB" id="A0A835XXL9"/>
<keyword evidence="7" id="KW-0539">Nucleus</keyword>
<feature type="region of interest" description="Disordered" evidence="9">
    <location>
        <begin position="804"/>
        <end position="824"/>
    </location>
</feature>
<proteinExistence type="predicted"/>
<dbReference type="InterPro" id="IPR016024">
    <property type="entry name" value="ARM-type_fold"/>
</dbReference>
<evidence type="ECO:0000256" key="9">
    <source>
        <dbReference type="SAM" id="MobiDB-lite"/>
    </source>
</evidence>
<dbReference type="PROSITE" id="PS50077">
    <property type="entry name" value="HEAT_REPEAT"/>
    <property type="match status" value="1"/>
</dbReference>
<dbReference type="Proteomes" id="UP000612055">
    <property type="component" value="Unassembled WGS sequence"/>
</dbReference>
<sequence length="1088" mass="112813">MEAAAPQPDLDSLLTACLSNNTEAIKAAEAALKRLTTSPTLMPDLLARAAGHPSPEVRQLSAVLLRKTVTKHWTKLADVDRAHMQAALLERLGAEPSHPVRRSLAQLVGVVARHDVPRGAWPTLLPWLGQAAGSAEAGHREVALGLLASLAEHVGDHLAPHLADLTRLVGAALRDPHPDVRRQAVAAMEPLGGLAAAGGGPAVEAFHGLVATLLEMAAAAHARSPPDEETLVPVLQLTVELCEASAPLLGKHLPGVVTLALAVGTDPRCELSTREAALEVIHWVSRFKPKQLGRNKDLVRQIVTALCAMAGEPNPPDLDPEDDGTLPPSKLATQALDAVALHLPPPSVFPAVMAFAREALASPQPPHREAALTALAVIFEGCAEPLRKRLKDVMPLLLAGLRDPEAGVRGAAAFALGMAAEFLQPEIVEYYKEVLPLLFPLMAEGNPDLCERTCYALDTFCEALEGAEIVPYLQQLVTGLNAVLSCTGPAVQELALSALASVVAAAGKEFEPYMAAILPALSHFMTSSQPSLLPCRCRATEAAGLLYEGMGAGNGELRALVPKLMELGLQGFTLDSSELREYGHGMFACIAKAVGAEFTPYLEHVVPRALSSLAQDDGLFGGDDEGEEDDEDEDEDDEDAEDTRRAQQLSIRTGVLDEKCAACAALGLFAQACPAAFLPFVEPTLEALIKHPGGLFRYFHEEVRVQACEAAARLVIAVHAACPPPPGAAGAASLTPQTRHVLDATAKELVRALEDPDPAVMTASIQALGSLVKQLGAGALGAETLHALALAAAAVFKGDAPCQATFDDEDDDGADEEDEEGGAAAAEEELLAAAAECLPSLAAAAGPDAYAPAFASLHLPAMLGRLKGGTPADLRGVVVGGVAEVAEVLKAHMAPHLPALLPPLLKELRSSEPTNRQNAAFAVGVLGEGCGAAALGANLPKVLQALFPLFAATETAGVRDNALGCVGRLLTAEGGAAGLPLEQVLPVFLGALPLKEDLKEAPPVYGALCALVTGDQAQRIAPLVPQVVAAFGAAAVQQPPLPATVVAGVARTLAGLTQAYPGHMQPLVTSLPAEQRAALEAAAAAAPA</sequence>
<keyword evidence="5" id="KW-0677">Repeat</keyword>
<keyword evidence="4" id="KW-0963">Cytoplasm</keyword>
<evidence type="ECO:0000313" key="11">
    <source>
        <dbReference type="EMBL" id="KAG2492093.1"/>
    </source>
</evidence>
<dbReference type="Pfam" id="PF13513">
    <property type="entry name" value="HEAT_EZ"/>
    <property type="match status" value="1"/>
</dbReference>
<keyword evidence="6" id="KW-0653">Protein transport</keyword>
<dbReference type="SMART" id="SM01349">
    <property type="entry name" value="TOG"/>
    <property type="match status" value="1"/>
</dbReference>
<accession>A0A835XXL9</accession>
<feature type="region of interest" description="Disordered" evidence="9">
    <location>
        <begin position="615"/>
        <end position="646"/>
    </location>
</feature>
<dbReference type="PROSITE" id="PS50166">
    <property type="entry name" value="IMPORTIN_B_NT"/>
    <property type="match status" value="1"/>
</dbReference>
<comment type="subcellular location">
    <subcellularLocation>
        <location evidence="2">Cytoplasm</location>
    </subcellularLocation>
    <subcellularLocation>
        <location evidence="1">Nucleus</location>
    </subcellularLocation>
</comment>
<evidence type="ECO:0000256" key="6">
    <source>
        <dbReference type="ARBA" id="ARBA00022927"/>
    </source>
</evidence>
<evidence type="ECO:0000256" key="4">
    <source>
        <dbReference type="ARBA" id="ARBA00022490"/>
    </source>
</evidence>
<dbReference type="InterPro" id="IPR019399">
    <property type="entry name" value="Parkin_co-regulated_protein"/>
</dbReference>
<evidence type="ECO:0000259" key="10">
    <source>
        <dbReference type="PROSITE" id="PS50166"/>
    </source>
</evidence>
<evidence type="ECO:0000256" key="3">
    <source>
        <dbReference type="ARBA" id="ARBA00022448"/>
    </source>
</evidence>
<dbReference type="InterPro" id="IPR040122">
    <property type="entry name" value="Importin_beta"/>
</dbReference>
<dbReference type="InterPro" id="IPR001494">
    <property type="entry name" value="Importin-beta_N"/>
</dbReference>
<dbReference type="InterPro" id="IPR011989">
    <property type="entry name" value="ARM-like"/>
</dbReference>
<dbReference type="GO" id="GO:0006606">
    <property type="term" value="P:protein import into nucleus"/>
    <property type="evidence" value="ECO:0007669"/>
    <property type="project" value="InterPro"/>
</dbReference>
<dbReference type="Pfam" id="PF25780">
    <property type="entry name" value="TPR_IPO5"/>
    <property type="match status" value="1"/>
</dbReference>
<evidence type="ECO:0000256" key="7">
    <source>
        <dbReference type="ARBA" id="ARBA00023242"/>
    </source>
</evidence>
<dbReference type="InterPro" id="IPR034085">
    <property type="entry name" value="TOG"/>
</dbReference>
<comment type="caution">
    <text evidence="11">The sequence shown here is derived from an EMBL/GenBank/DDBJ whole genome shotgun (WGS) entry which is preliminary data.</text>
</comment>
<dbReference type="EMBL" id="JAEHOE010000047">
    <property type="protein sequence ID" value="KAG2492093.1"/>
    <property type="molecule type" value="Genomic_DNA"/>
</dbReference>
<dbReference type="InterPro" id="IPR057672">
    <property type="entry name" value="TPR_IPO4/5"/>
</dbReference>
<dbReference type="SUPFAM" id="SSF48371">
    <property type="entry name" value="ARM repeat"/>
    <property type="match status" value="2"/>
</dbReference>
<evidence type="ECO:0000256" key="1">
    <source>
        <dbReference type="ARBA" id="ARBA00004123"/>
    </source>
</evidence>